<keyword evidence="2" id="KW-0963">Cytoplasm</keyword>
<gene>
    <name evidence="6" type="ORF">CHLRE_02g095070v5</name>
</gene>
<dbReference type="InterPro" id="IPR002778">
    <property type="entry name" value="Signal_recog_particle_SRP19"/>
</dbReference>
<dbReference type="GeneID" id="5727715"/>
<dbReference type="FunCoup" id="A0A2K3E1M9">
    <property type="interactions" value="1916"/>
</dbReference>
<dbReference type="PaxDb" id="3055-EDO97159"/>
<reference evidence="6 7" key="1">
    <citation type="journal article" date="2007" name="Science">
        <title>The Chlamydomonas genome reveals the evolution of key animal and plant functions.</title>
        <authorList>
            <person name="Merchant S.S."/>
            <person name="Prochnik S.E."/>
            <person name="Vallon O."/>
            <person name="Harris E.H."/>
            <person name="Karpowicz S.J."/>
            <person name="Witman G.B."/>
            <person name="Terry A."/>
            <person name="Salamov A."/>
            <person name="Fritz-Laylin L.K."/>
            <person name="Marechal-Drouard L."/>
            <person name="Marshall W.F."/>
            <person name="Qu L.H."/>
            <person name="Nelson D.R."/>
            <person name="Sanderfoot A.A."/>
            <person name="Spalding M.H."/>
            <person name="Kapitonov V.V."/>
            <person name="Ren Q."/>
            <person name="Ferris P."/>
            <person name="Lindquist E."/>
            <person name="Shapiro H."/>
            <person name="Lucas S.M."/>
            <person name="Grimwood J."/>
            <person name="Schmutz J."/>
            <person name="Cardol P."/>
            <person name="Cerutti H."/>
            <person name="Chanfreau G."/>
            <person name="Chen C.L."/>
            <person name="Cognat V."/>
            <person name="Croft M.T."/>
            <person name="Dent R."/>
            <person name="Dutcher S."/>
            <person name="Fernandez E."/>
            <person name="Fukuzawa H."/>
            <person name="Gonzalez-Ballester D."/>
            <person name="Gonzalez-Halphen D."/>
            <person name="Hallmann A."/>
            <person name="Hanikenne M."/>
            <person name="Hippler M."/>
            <person name="Inwood W."/>
            <person name="Jabbari K."/>
            <person name="Kalanon M."/>
            <person name="Kuras R."/>
            <person name="Lefebvre P.A."/>
            <person name="Lemaire S.D."/>
            <person name="Lobanov A.V."/>
            <person name="Lohr M."/>
            <person name="Manuell A."/>
            <person name="Meier I."/>
            <person name="Mets L."/>
            <person name="Mittag M."/>
            <person name="Mittelmeier T."/>
            <person name="Moroney J.V."/>
            <person name="Moseley J."/>
            <person name="Napoli C."/>
            <person name="Nedelcu A.M."/>
            <person name="Niyogi K."/>
            <person name="Novoselov S.V."/>
            <person name="Paulsen I.T."/>
            <person name="Pazour G."/>
            <person name="Purton S."/>
            <person name="Ral J.P."/>
            <person name="Riano-Pachon D.M."/>
            <person name="Riekhof W."/>
            <person name="Rymarquis L."/>
            <person name="Schroda M."/>
            <person name="Stern D."/>
            <person name="Umen J."/>
            <person name="Willows R."/>
            <person name="Wilson N."/>
            <person name="Zimmer S.L."/>
            <person name="Allmer J."/>
            <person name="Balk J."/>
            <person name="Bisova K."/>
            <person name="Chen C.J."/>
            <person name="Elias M."/>
            <person name="Gendler K."/>
            <person name="Hauser C."/>
            <person name="Lamb M.R."/>
            <person name="Ledford H."/>
            <person name="Long J.C."/>
            <person name="Minagawa J."/>
            <person name="Page M.D."/>
            <person name="Pan J."/>
            <person name="Pootakham W."/>
            <person name="Roje S."/>
            <person name="Rose A."/>
            <person name="Stahlberg E."/>
            <person name="Terauchi A.M."/>
            <person name="Yang P."/>
            <person name="Ball S."/>
            <person name="Bowler C."/>
            <person name="Dieckmann C.L."/>
            <person name="Gladyshev V.N."/>
            <person name="Green P."/>
            <person name="Jorgensen R."/>
            <person name="Mayfield S."/>
            <person name="Mueller-Roeber B."/>
            <person name="Rajamani S."/>
            <person name="Sayre R.T."/>
            <person name="Brokstein P."/>
            <person name="Dubchak I."/>
            <person name="Goodstein D."/>
            <person name="Hornick L."/>
            <person name="Huang Y.W."/>
            <person name="Jhaveri J."/>
            <person name="Luo Y."/>
            <person name="Martinez D."/>
            <person name="Ngau W.C."/>
            <person name="Otillar B."/>
            <person name="Poliakov A."/>
            <person name="Porter A."/>
            <person name="Szajkowski L."/>
            <person name="Werner G."/>
            <person name="Zhou K."/>
            <person name="Grigoriev I.V."/>
            <person name="Rokhsar D.S."/>
            <person name="Grossman A.R."/>
        </authorList>
    </citation>
    <scope>NUCLEOTIDE SEQUENCE [LARGE SCALE GENOMIC DNA]</scope>
    <source>
        <strain evidence="7">CC-503</strain>
    </source>
</reference>
<organism evidence="6 7">
    <name type="scientific">Chlamydomonas reinhardtii</name>
    <name type="common">Chlamydomonas smithii</name>
    <dbReference type="NCBI Taxonomy" id="3055"/>
    <lineage>
        <taxon>Eukaryota</taxon>
        <taxon>Viridiplantae</taxon>
        <taxon>Chlorophyta</taxon>
        <taxon>core chlorophytes</taxon>
        <taxon>Chlorophyceae</taxon>
        <taxon>CS clade</taxon>
        <taxon>Chlamydomonadales</taxon>
        <taxon>Chlamydomonadaceae</taxon>
        <taxon>Chlamydomonas</taxon>
    </lineage>
</organism>
<dbReference type="SUPFAM" id="SSF69695">
    <property type="entry name" value="SRP19"/>
    <property type="match status" value="1"/>
</dbReference>
<feature type="compositionally biased region" description="Low complexity" evidence="5">
    <location>
        <begin position="116"/>
        <end position="140"/>
    </location>
</feature>
<keyword evidence="3" id="KW-0733">Signal recognition particle</keyword>
<evidence type="ECO:0000313" key="6">
    <source>
        <dbReference type="EMBL" id="PNW86683.1"/>
    </source>
</evidence>
<dbReference type="Pfam" id="PF01922">
    <property type="entry name" value="SRP19"/>
    <property type="match status" value="1"/>
</dbReference>
<dbReference type="RefSeq" id="XP_001702153.2">
    <property type="nucleotide sequence ID" value="XM_001702101.2"/>
</dbReference>
<dbReference type="Gramene" id="PNW86683">
    <property type="protein sequence ID" value="PNW86683"/>
    <property type="gene ID" value="CHLRE_02g095070v5"/>
</dbReference>
<evidence type="ECO:0008006" key="8">
    <source>
        <dbReference type="Google" id="ProtNLM"/>
    </source>
</evidence>
<dbReference type="GO" id="GO:0005786">
    <property type="term" value="C:signal recognition particle, endoplasmic reticulum targeting"/>
    <property type="evidence" value="ECO:0000318"/>
    <property type="project" value="GO_Central"/>
</dbReference>
<dbReference type="PANTHER" id="PTHR17453">
    <property type="entry name" value="SIGNAL RECOGNITION PARTICLE 19 KD PROTEIN"/>
    <property type="match status" value="1"/>
</dbReference>
<keyword evidence="7" id="KW-1185">Reference proteome</keyword>
<dbReference type="OrthoDB" id="2190947at2759"/>
<dbReference type="STRING" id="3055.A0A2K3E1M9"/>
<dbReference type="InParanoid" id="A0A2K3E1M9"/>
<dbReference type="PANTHER" id="PTHR17453:SF0">
    <property type="entry name" value="SIGNAL RECOGNITION PARTICLE 19 KDA PROTEIN"/>
    <property type="match status" value="1"/>
</dbReference>
<dbReference type="Proteomes" id="UP000006906">
    <property type="component" value="Chromosome 2"/>
</dbReference>
<accession>A0A2K3E1M9</accession>
<proteinExistence type="predicted"/>
<dbReference type="GO" id="GO:0008312">
    <property type="term" value="F:7S RNA binding"/>
    <property type="evidence" value="ECO:0000318"/>
    <property type="project" value="GO_Central"/>
</dbReference>
<dbReference type="ExpressionAtlas" id="A0A2K3E1M9">
    <property type="expression patterns" value="baseline and differential"/>
</dbReference>
<evidence type="ECO:0000256" key="2">
    <source>
        <dbReference type="ARBA" id="ARBA00022490"/>
    </source>
</evidence>
<dbReference type="AlphaFoldDB" id="A0A2K3E1M9"/>
<dbReference type="EMBL" id="CM008963">
    <property type="protein sequence ID" value="PNW86683.1"/>
    <property type="molecule type" value="Genomic_DNA"/>
</dbReference>
<comment type="subcellular location">
    <subcellularLocation>
        <location evidence="1">Cytoplasm</location>
    </subcellularLocation>
</comment>
<feature type="region of interest" description="Disordered" evidence="5">
    <location>
        <begin position="104"/>
        <end position="150"/>
    </location>
</feature>
<protein>
    <recommendedName>
        <fullName evidence="8">Signal recognition particle 19 kDa protein</fullName>
    </recommendedName>
</protein>
<feature type="compositionally biased region" description="Basic residues" evidence="5">
    <location>
        <begin position="141"/>
        <end position="150"/>
    </location>
</feature>
<evidence type="ECO:0000256" key="4">
    <source>
        <dbReference type="ARBA" id="ARBA00023274"/>
    </source>
</evidence>
<dbReference type="OMA" id="QMERWIC"/>
<sequence length="150" mass="15945">MANPDKRIVIYPAYLEMGKSMAKGRRIPKELAVEEPSVFEIAECCKQLGLDALPEGKHYPREWLPKGRVRVALKKEDGTPVNPAVPDRRTLLFKLAEMVPKCAGRVNGRPKALANKPAPDAGAGSSSSSSGAGAGGSKPAPSKKGKKGKK</sequence>
<evidence type="ECO:0000256" key="3">
    <source>
        <dbReference type="ARBA" id="ARBA00023135"/>
    </source>
</evidence>
<keyword evidence="4" id="KW-0687">Ribonucleoprotein</keyword>
<evidence type="ECO:0000256" key="5">
    <source>
        <dbReference type="SAM" id="MobiDB-lite"/>
    </source>
</evidence>
<dbReference type="Gene3D" id="3.30.56.30">
    <property type="entry name" value="Signal recognition particle, SRP19-like subunit"/>
    <property type="match status" value="1"/>
</dbReference>
<evidence type="ECO:0000313" key="7">
    <source>
        <dbReference type="Proteomes" id="UP000006906"/>
    </source>
</evidence>
<dbReference type="InterPro" id="IPR036521">
    <property type="entry name" value="SRP19-like_sf"/>
</dbReference>
<evidence type="ECO:0000256" key="1">
    <source>
        <dbReference type="ARBA" id="ARBA00004496"/>
    </source>
</evidence>
<dbReference type="GO" id="GO:0006617">
    <property type="term" value="P:SRP-dependent cotranslational protein targeting to membrane, signal sequence recognition"/>
    <property type="evidence" value="ECO:0000318"/>
    <property type="project" value="GO_Central"/>
</dbReference>
<name>A0A2K3E1M9_CHLRE</name>
<dbReference type="KEGG" id="cre:CHLRE_02g095070v5"/>